<evidence type="ECO:0000313" key="2">
    <source>
        <dbReference type="EMBL" id="GCC53099.1"/>
    </source>
</evidence>
<evidence type="ECO:0000313" key="3">
    <source>
        <dbReference type="Proteomes" id="UP000288227"/>
    </source>
</evidence>
<protein>
    <submittedName>
        <fullName evidence="2">PorT family protein</fullName>
    </submittedName>
</protein>
<name>A0A401UDX4_9BACT</name>
<sequence length="194" mass="21083">MSVAGFSQVQFALGVKAGPNFASINADDGVEGNYKNRTGFHGGAFALFKFTKVGIQPEILFSQQGSNVEINGQNFESNFSYVNIPVILKLYTVAGINLQMGPQFGFVTNGETPIEDQLNPGSYRVEDVKDKMKSSDMTLALGLGWDLPFGLTVDARYNLGLSKIYDQAPSQQTEDAKNQVIQVSVGFKLIKLGK</sequence>
<dbReference type="EMBL" id="BHXQ01000006">
    <property type="protein sequence ID" value="GCC53099.1"/>
    <property type="molecule type" value="Genomic_DNA"/>
</dbReference>
<reference evidence="2 3" key="1">
    <citation type="submission" date="2018-11" db="EMBL/GenBank/DDBJ databases">
        <title>Chryseotalea sanarue gen. nov., sp., nov., a member of the family Cytophagaceae, isolated from a brackish lake in Hamamatsu Japan.</title>
        <authorList>
            <person name="Maejima Y."/>
            <person name="Iino T."/>
            <person name="Muraguchi Y."/>
            <person name="Fukuda K."/>
            <person name="Ohkuma M."/>
            <person name="Moriuchi R."/>
            <person name="Dohra H."/>
            <person name="Kimbara K."/>
            <person name="Shintani M."/>
        </authorList>
    </citation>
    <scope>NUCLEOTIDE SEQUENCE [LARGE SCALE GENOMIC DNA]</scope>
    <source>
        <strain evidence="2 3">Ys</strain>
    </source>
</reference>
<proteinExistence type="predicted"/>
<accession>A0A401UDX4</accession>
<feature type="domain" description="Outer membrane protein beta-barrel" evidence="1">
    <location>
        <begin position="6"/>
        <end position="165"/>
    </location>
</feature>
<dbReference type="InterPro" id="IPR025665">
    <property type="entry name" value="Beta-barrel_OMP_2"/>
</dbReference>
<comment type="caution">
    <text evidence="2">The sequence shown here is derived from an EMBL/GenBank/DDBJ whole genome shotgun (WGS) entry which is preliminary data.</text>
</comment>
<evidence type="ECO:0000259" key="1">
    <source>
        <dbReference type="Pfam" id="PF13568"/>
    </source>
</evidence>
<dbReference type="Pfam" id="PF13568">
    <property type="entry name" value="OMP_b-brl_2"/>
    <property type="match status" value="1"/>
</dbReference>
<dbReference type="Proteomes" id="UP000288227">
    <property type="component" value="Unassembled WGS sequence"/>
</dbReference>
<dbReference type="AlphaFoldDB" id="A0A401UDX4"/>
<organism evidence="2 3">
    <name type="scientific">Chryseotalea sanaruensis</name>
    <dbReference type="NCBI Taxonomy" id="2482724"/>
    <lineage>
        <taxon>Bacteria</taxon>
        <taxon>Pseudomonadati</taxon>
        <taxon>Bacteroidota</taxon>
        <taxon>Cytophagia</taxon>
        <taxon>Cytophagales</taxon>
        <taxon>Chryseotaleaceae</taxon>
        <taxon>Chryseotalea</taxon>
    </lineage>
</organism>
<keyword evidence="3" id="KW-1185">Reference proteome</keyword>
<gene>
    <name evidence="2" type="ORF">SanaruYs_33410</name>
</gene>